<dbReference type="RefSeq" id="WP_152948213.1">
    <property type="nucleotide sequence ID" value="NZ_WHYR01000065.1"/>
</dbReference>
<dbReference type="NCBIfam" id="NF038214">
    <property type="entry name" value="IS21_help_AAA"/>
    <property type="match status" value="1"/>
</dbReference>
<keyword evidence="6" id="KW-1185">Reference proteome</keyword>
<evidence type="ECO:0000256" key="1">
    <source>
        <dbReference type="ARBA" id="ARBA00008059"/>
    </source>
</evidence>
<accession>A0A6N7IUF9</accession>
<protein>
    <submittedName>
        <fullName evidence="5">AAA family ATPase</fullName>
    </submittedName>
</protein>
<dbReference type="OrthoDB" id="9776217at2"/>
<organism evidence="5 6">
    <name type="scientific">Desulfofundulus thermobenzoicus</name>
    <dbReference type="NCBI Taxonomy" id="29376"/>
    <lineage>
        <taxon>Bacteria</taxon>
        <taxon>Bacillati</taxon>
        <taxon>Bacillota</taxon>
        <taxon>Clostridia</taxon>
        <taxon>Eubacteriales</taxon>
        <taxon>Peptococcaceae</taxon>
        <taxon>Desulfofundulus</taxon>
    </lineage>
</organism>
<dbReference type="SUPFAM" id="SSF52540">
    <property type="entry name" value="P-loop containing nucleoside triphosphate hydrolases"/>
    <property type="match status" value="1"/>
</dbReference>
<evidence type="ECO:0000256" key="3">
    <source>
        <dbReference type="ARBA" id="ARBA00022840"/>
    </source>
</evidence>
<dbReference type="SMART" id="SM00382">
    <property type="entry name" value="AAA"/>
    <property type="match status" value="1"/>
</dbReference>
<dbReference type="InterPro" id="IPR028350">
    <property type="entry name" value="DNAC/IstB-like"/>
</dbReference>
<dbReference type="Pfam" id="PF01695">
    <property type="entry name" value="IstB_IS21"/>
    <property type="match status" value="1"/>
</dbReference>
<dbReference type="Proteomes" id="UP000441717">
    <property type="component" value="Unassembled WGS sequence"/>
</dbReference>
<keyword evidence="2" id="KW-0547">Nucleotide-binding</keyword>
<evidence type="ECO:0000256" key="2">
    <source>
        <dbReference type="ARBA" id="ARBA00022741"/>
    </source>
</evidence>
<dbReference type="InterPro" id="IPR047661">
    <property type="entry name" value="IstB"/>
</dbReference>
<dbReference type="PIRSF" id="PIRSF003073">
    <property type="entry name" value="DNAC_TnpB_IstB"/>
    <property type="match status" value="1"/>
</dbReference>
<dbReference type="EMBL" id="WHYR01000065">
    <property type="protein sequence ID" value="MQL53756.1"/>
    <property type="molecule type" value="Genomic_DNA"/>
</dbReference>
<dbReference type="PANTHER" id="PTHR30050">
    <property type="entry name" value="CHROMOSOMAL REPLICATION INITIATOR PROTEIN DNAA"/>
    <property type="match status" value="1"/>
</dbReference>
<evidence type="ECO:0000313" key="6">
    <source>
        <dbReference type="Proteomes" id="UP000441717"/>
    </source>
</evidence>
<name>A0A6N7IUF9_9FIRM</name>
<dbReference type="InterPro" id="IPR003593">
    <property type="entry name" value="AAA+_ATPase"/>
</dbReference>
<sequence length="246" mass="27861">MLAQQTIERLHQLRLTGMAQAFGAQLHDTGYHDLSFEERFALLVEQEWLHRQNKRLARLLRQARLRLTACLEDIDYVTPRGLDRGLMKSLGTCQWIREHLNILISGPTGVGKTFLACALANAACRQGFSARYYRVSRLLQELSLSRGDGSYPRLLSQLAKIELLVLDDWGLAPFTDSSSRDLLEVIDDRWQVRSTIVASQLPLEHWHGLFPDPTVADAVLDRLVHNAHKINLKGESLRKVKSSLSG</sequence>
<proteinExistence type="inferred from homology"/>
<dbReference type="InterPro" id="IPR027417">
    <property type="entry name" value="P-loop_NTPase"/>
</dbReference>
<keyword evidence="3" id="KW-0067">ATP-binding</keyword>
<evidence type="ECO:0000313" key="5">
    <source>
        <dbReference type="EMBL" id="MQL53756.1"/>
    </source>
</evidence>
<evidence type="ECO:0000259" key="4">
    <source>
        <dbReference type="SMART" id="SM00382"/>
    </source>
</evidence>
<comment type="similarity">
    <text evidence="1">Belongs to the IS21/IS1162 putative ATP-binding protein family.</text>
</comment>
<dbReference type="GO" id="GO:0005524">
    <property type="term" value="F:ATP binding"/>
    <property type="evidence" value="ECO:0007669"/>
    <property type="project" value="UniProtKB-KW"/>
</dbReference>
<gene>
    <name evidence="5" type="ORF">GFC01_16120</name>
</gene>
<dbReference type="GO" id="GO:0006260">
    <property type="term" value="P:DNA replication"/>
    <property type="evidence" value="ECO:0007669"/>
    <property type="project" value="TreeGrafter"/>
</dbReference>
<dbReference type="InterPro" id="IPR002611">
    <property type="entry name" value="IstB_ATP-bd"/>
</dbReference>
<reference evidence="5 6" key="1">
    <citation type="submission" date="2019-10" db="EMBL/GenBank/DDBJ databases">
        <title>Comparative genomics of sulfur disproportionating microorganisms.</title>
        <authorList>
            <person name="Ward L.M."/>
            <person name="Bertran E."/>
            <person name="Johnston D."/>
        </authorList>
    </citation>
    <scope>NUCLEOTIDE SEQUENCE [LARGE SCALE GENOMIC DNA]</scope>
    <source>
        <strain evidence="5 6">DSM 14055</strain>
    </source>
</reference>
<feature type="domain" description="AAA+ ATPase" evidence="4">
    <location>
        <begin position="98"/>
        <end position="231"/>
    </location>
</feature>
<comment type="caution">
    <text evidence="5">The sequence shown here is derived from an EMBL/GenBank/DDBJ whole genome shotgun (WGS) entry which is preliminary data.</text>
</comment>
<dbReference type="PANTHER" id="PTHR30050:SF4">
    <property type="entry name" value="ATP-BINDING PROTEIN RV3427C IN INSERTION SEQUENCE-RELATED"/>
    <property type="match status" value="1"/>
</dbReference>
<dbReference type="Gene3D" id="3.40.50.300">
    <property type="entry name" value="P-loop containing nucleotide triphosphate hydrolases"/>
    <property type="match status" value="1"/>
</dbReference>
<dbReference type="AlphaFoldDB" id="A0A6N7IUF9"/>